<evidence type="ECO:0000313" key="1">
    <source>
        <dbReference type="EMBL" id="AQS40669.1"/>
    </source>
</evidence>
<dbReference type="STRING" id="225848.Sps_05606"/>
<evidence type="ECO:0000313" key="2">
    <source>
        <dbReference type="Proteomes" id="UP000189545"/>
    </source>
</evidence>
<protein>
    <submittedName>
        <fullName evidence="1">Uncharacterized protein</fullName>
    </submittedName>
</protein>
<name>A0A1S6HYT6_9GAMM</name>
<sequence length="54" mass="6179">MSSGAMKKPLMNNPHQCNVEINHLVEELVRYGLSWAKSANLEIEASCRYVQKFL</sequence>
<organism evidence="1 2">
    <name type="scientific">Shewanella psychrophila</name>
    <dbReference type="NCBI Taxonomy" id="225848"/>
    <lineage>
        <taxon>Bacteria</taxon>
        <taxon>Pseudomonadati</taxon>
        <taxon>Pseudomonadota</taxon>
        <taxon>Gammaproteobacteria</taxon>
        <taxon>Alteromonadales</taxon>
        <taxon>Shewanellaceae</taxon>
        <taxon>Shewanella</taxon>
    </lineage>
</organism>
<dbReference type="KEGG" id="spsw:Sps_05606"/>
<accession>A0A1S6HYT6</accession>
<gene>
    <name evidence="1" type="ORF">Sps_05606</name>
</gene>
<dbReference type="EMBL" id="CP014782">
    <property type="protein sequence ID" value="AQS40669.1"/>
    <property type="molecule type" value="Genomic_DNA"/>
</dbReference>
<dbReference type="Proteomes" id="UP000189545">
    <property type="component" value="Chromosome"/>
</dbReference>
<reference evidence="1 2" key="1">
    <citation type="submission" date="2016-03" db="EMBL/GenBank/DDBJ databases">
        <title>Complete genome sequence of Shewanella psychrophila WP2, a deep sea bacterium isolated from west Pacific sediment.</title>
        <authorList>
            <person name="Xu G."/>
            <person name="Jian H."/>
        </authorList>
    </citation>
    <scope>NUCLEOTIDE SEQUENCE [LARGE SCALE GENOMIC DNA]</scope>
    <source>
        <strain evidence="1 2">WP2</strain>
    </source>
</reference>
<proteinExistence type="predicted"/>
<keyword evidence="2" id="KW-1185">Reference proteome</keyword>
<dbReference type="AlphaFoldDB" id="A0A1S6HYT6"/>